<dbReference type="GeneID" id="54405500"/>
<evidence type="ECO:0000313" key="3">
    <source>
        <dbReference type="Proteomes" id="UP000799771"/>
    </source>
</evidence>
<dbReference type="InterPro" id="IPR036291">
    <property type="entry name" value="NAD(P)-bd_dom_sf"/>
</dbReference>
<dbReference type="OrthoDB" id="9876299at2759"/>
<dbReference type="GO" id="GO:0016491">
    <property type="term" value="F:oxidoreductase activity"/>
    <property type="evidence" value="ECO:0007669"/>
    <property type="project" value="TreeGrafter"/>
</dbReference>
<dbReference type="GO" id="GO:0005737">
    <property type="term" value="C:cytoplasm"/>
    <property type="evidence" value="ECO:0007669"/>
    <property type="project" value="TreeGrafter"/>
</dbReference>
<reference evidence="2" key="1">
    <citation type="journal article" date="2020" name="Stud. Mycol.">
        <title>101 Dothideomycetes genomes: a test case for predicting lifestyles and emergence of pathogens.</title>
        <authorList>
            <person name="Haridas S."/>
            <person name="Albert R."/>
            <person name="Binder M."/>
            <person name="Bloem J."/>
            <person name="Labutti K."/>
            <person name="Salamov A."/>
            <person name="Andreopoulos B."/>
            <person name="Baker S."/>
            <person name="Barry K."/>
            <person name="Bills G."/>
            <person name="Bluhm B."/>
            <person name="Cannon C."/>
            <person name="Castanera R."/>
            <person name="Culley D."/>
            <person name="Daum C."/>
            <person name="Ezra D."/>
            <person name="Gonzalez J."/>
            <person name="Henrissat B."/>
            <person name="Kuo A."/>
            <person name="Liang C."/>
            <person name="Lipzen A."/>
            <person name="Lutzoni F."/>
            <person name="Magnuson J."/>
            <person name="Mondo S."/>
            <person name="Nolan M."/>
            <person name="Ohm R."/>
            <person name="Pangilinan J."/>
            <person name="Park H.-J."/>
            <person name="Ramirez L."/>
            <person name="Alfaro M."/>
            <person name="Sun H."/>
            <person name="Tritt A."/>
            <person name="Yoshinaga Y."/>
            <person name="Zwiers L.-H."/>
            <person name="Turgeon B."/>
            <person name="Goodwin S."/>
            <person name="Spatafora J."/>
            <person name="Crous P."/>
            <person name="Grigoriev I."/>
        </authorList>
    </citation>
    <scope>NUCLEOTIDE SEQUENCE</scope>
    <source>
        <strain evidence="2">CBS 119687</strain>
    </source>
</reference>
<dbReference type="AlphaFoldDB" id="A0A6A6A9U5"/>
<evidence type="ECO:0000313" key="2">
    <source>
        <dbReference type="EMBL" id="KAF2127854.1"/>
    </source>
</evidence>
<dbReference type="PANTHER" id="PTHR43544">
    <property type="entry name" value="SHORT-CHAIN DEHYDROGENASE/REDUCTASE"/>
    <property type="match status" value="1"/>
</dbReference>
<evidence type="ECO:0000256" key="1">
    <source>
        <dbReference type="ARBA" id="ARBA00006484"/>
    </source>
</evidence>
<keyword evidence="3" id="KW-1185">Reference proteome</keyword>
<protein>
    <submittedName>
        <fullName evidence="2">NAD(P)-binding protein</fullName>
    </submittedName>
</protein>
<dbReference type="InterPro" id="IPR002347">
    <property type="entry name" value="SDR_fam"/>
</dbReference>
<name>A0A6A6A9U5_9PLEO</name>
<dbReference type="Pfam" id="PF00106">
    <property type="entry name" value="adh_short"/>
    <property type="match status" value="1"/>
</dbReference>
<dbReference type="PRINTS" id="PR00081">
    <property type="entry name" value="GDHRDH"/>
</dbReference>
<dbReference type="RefSeq" id="XP_033522243.1">
    <property type="nucleotide sequence ID" value="XM_033665068.1"/>
</dbReference>
<proteinExistence type="inferred from homology"/>
<dbReference type="InterPro" id="IPR051468">
    <property type="entry name" value="Fungal_SecMetab_SDRs"/>
</dbReference>
<sequence>MAAPSPTITLITGPNRGIGHGFLQAIVARPNNLVIAAVRDPLSKASRDLHSLLKGDGSRVKLVKLNSAIETDAAKAIESLKADGLEHIDRVIANAGIGDVYKPLLETDIKDIHRHMDVNFFGVLALVKAAVPLLQQAKDPKGPKMIFIGSGVASFAKSRDFVGPWFCYGVTKTAVHYTASQLHLENNWLTSVALSPGWVRTDGSAVLANTLGVQPPLSVEDSVDGCLKVIDEASRDKFSGELVEYSGQVISF</sequence>
<dbReference type="Gene3D" id="3.40.50.720">
    <property type="entry name" value="NAD(P)-binding Rossmann-like Domain"/>
    <property type="match status" value="1"/>
</dbReference>
<comment type="similarity">
    <text evidence="1">Belongs to the short-chain dehydrogenases/reductases (SDR) family.</text>
</comment>
<dbReference type="SUPFAM" id="SSF51735">
    <property type="entry name" value="NAD(P)-binding Rossmann-fold domains"/>
    <property type="match status" value="1"/>
</dbReference>
<organism evidence="2 3">
    <name type="scientific">Dothidotthia symphoricarpi CBS 119687</name>
    <dbReference type="NCBI Taxonomy" id="1392245"/>
    <lineage>
        <taxon>Eukaryota</taxon>
        <taxon>Fungi</taxon>
        <taxon>Dikarya</taxon>
        <taxon>Ascomycota</taxon>
        <taxon>Pezizomycotina</taxon>
        <taxon>Dothideomycetes</taxon>
        <taxon>Pleosporomycetidae</taxon>
        <taxon>Pleosporales</taxon>
        <taxon>Dothidotthiaceae</taxon>
        <taxon>Dothidotthia</taxon>
    </lineage>
</organism>
<dbReference type="PANTHER" id="PTHR43544:SF26">
    <property type="entry name" value="SHORT CHAIN DEHYDROGENASE_REDUCTASE FAMILY OXIDOREDUCTASE (JCVI)"/>
    <property type="match status" value="1"/>
</dbReference>
<dbReference type="Proteomes" id="UP000799771">
    <property type="component" value="Unassembled WGS sequence"/>
</dbReference>
<dbReference type="EMBL" id="ML977509">
    <property type="protein sequence ID" value="KAF2127854.1"/>
    <property type="molecule type" value="Genomic_DNA"/>
</dbReference>
<gene>
    <name evidence="2" type="ORF">P153DRAFT_318873</name>
</gene>
<accession>A0A6A6A9U5</accession>